<dbReference type="InterPro" id="IPR016181">
    <property type="entry name" value="Acyl_CoA_acyltransferase"/>
</dbReference>
<evidence type="ECO:0000313" key="2">
    <source>
        <dbReference type="EMBL" id="AYL96283.1"/>
    </source>
</evidence>
<organism evidence="2 3">
    <name type="scientific">Mucilaginibacter celer</name>
    <dbReference type="NCBI Taxonomy" id="2305508"/>
    <lineage>
        <taxon>Bacteria</taxon>
        <taxon>Pseudomonadati</taxon>
        <taxon>Bacteroidota</taxon>
        <taxon>Sphingobacteriia</taxon>
        <taxon>Sphingobacteriales</taxon>
        <taxon>Sphingobacteriaceae</taxon>
        <taxon>Mucilaginibacter</taxon>
    </lineage>
</organism>
<dbReference type="PANTHER" id="PTHR43792">
    <property type="entry name" value="GNAT FAMILY, PUTATIVE (AFU_ORTHOLOGUE AFUA_3G00765)-RELATED-RELATED"/>
    <property type="match status" value="1"/>
</dbReference>
<dbReference type="RefSeq" id="WP_119409883.1">
    <property type="nucleotide sequence ID" value="NZ_CP032869.1"/>
</dbReference>
<accession>A0A494VXS4</accession>
<dbReference type="Pfam" id="PF13302">
    <property type="entry name" value="Acetyltransf_3"/>
    <property type="match status" value="1"/>
</dbReference>
<dbReference type="OrthoDB" id="9811523at2"/>
<keyword evidence="2" id="KW-0808">Transferase</keyword>
<dbReference type="EMBL" id="CP032869">
    <property type="protein sequence ID" value="AYL96283.1"/>
    <property type="molecule type" value="Genomic_DNA"/>
</dbReference>
<gene>
    <name evidence="2" type="ORF">HYN43_013710</name>
</gene>
<dbReference type="SUPFAM" id="SSF55729">
    <property type="entry name" value="Acyl-CoA N-acyltransferases (Nat)"/>
    <property type="match status" value="1"/>
</dbReference>
<name>A0A494VXS4_9SPHI</name>
<protein>
    <submittedName>
        <fullName evidence="2">GNAT family N-acetyltransferase</fullName>
    </submittedName>
</protein>
<dbReference type="GO" id="GO:0016747">
    <property type="term" value="F:acyltransferase activity, transferring groups other than amino-acyl groups"/>
    <property type="evidence" value="ECO:0007669"/>
    <property type="project" value="InterPro"/>
</dbReference>
<dbReference type="InterPro" id="IPR000182">
    <property type="entry name" value="GNAT_dom"/>
</dbReference>
<dbReference type="Gene3D" id="3.40.630.30">
    <property type="match status" value="1"/>
</dbReference>
<dbReference type="AlphaFoldDB" id="A0A494VXS4"/>
<reference evidence="2 3" key="1">
    <citation type="submission" date="2018-10" db="EMBL/GenBank/DDBJ databases">
        <title>Genome sequencing of Mucilaginibacter sp. HYN0043.</title>
        <authorList>
            <person name="Kim M."/>
            <person name="Yi H."/>
        </authorList>
    </citation>
    <scope>NUCLEOTIDE SEQUENCE [LARGE SCALE GENOMIC DNA]</scope>
    <source>
        <strain evidence="2 3">HYN0043</strain>
    </source>
</reference>
<dbReference type="KEGG" id="muh:HYN43_013710"/>
<sequence>MLSPNFNPFPVLTTERLILRRFTHNDAADLFEMRSNEEVMKYIARPICKTIDDAVALIDVIDKLLDGNDGITWCICLKNSDKYIGSIGFWRIEKHNHRAEIGYLLNPAYQGHGLMQEAVEVTIRYAFNDLGLHSIQANVEPENIASINLLLKNNFAQEAYFKEDHMHNGRFADTVIFSLLTQT</sequence>
<evidence type="ECO:0000259" key="1">
    <source>
        <dbReference type="PROSITE" id="PS51186"/>
    </source>
</evidence>
<evidence type="ECO:0000313" key="3">
    <source>
        <dbReference type="Proteomes" id="UP000270046"/>
    </source>
</evidence>
<dbReference type="InterPro" id="IPR051531">
    <property type="entry name" value="N-acetyltransferase"/>
</dbReference>
<dbReference type="PROSITE" id="PS51186">
    <property type="entry name" value="GNAT"/>
    <property type="match status" value="1"/>
</dbReference>
<feature type="domain" description="N-acetyltransferase" evidence="1">
    <location>
        <begin position="17"/>
        <end position="182"/>
    </location>
</feature>
<proteinExistence type="predicted"/>
<dbReference type="Proteomes" id="UP000270046">
    <property type="component" value="Chromosome"/>
</dbReference>
<keyword evidence="3" id="KW-1185">Reference proteome</keyword>
<dbReference type="PANTHER" id="PTHR43792:SF1">
    <property type="entry name" value="N-ACETYLTRANSFERASE DOMAIN-CONTAINING PROTEIN"/>
    <property type="match status" value="1"/>
</dbReference>
<dbReference type="CDD" id="cd04301">
    <property type="entry name" value="NAT_SF"/>
    <property type="match status" value="1"/>
</dbReference>